<proteinExistence type="predicted"/>
<reference evidence="1 2" key="1">
    <citation type="submission" date="2022-01" db="EMBL/GenBank/DDBJ databases">
        <title>Whole genome-based taxonomy of the Shewanellaceae.</title>
        <authorList>
            <person name="Martin-Rodriguez A.J."/>
        </authorList>
    </citation>
    <scope>NUCLEOTIDE SEQUENCE [LARGE SCALE GENOMIC DNA]</scope>
    <source>
        <strain evidence="1 2">DSM 17177</strain>
    </source>
</reference>
<dbReference type="PANTHER" id="PTHR30292">
    <property type="entry name" value="UNCHARACTERIZED PROTEIN YBGL-RELATED"/>
    <property type="match status" value="1"/>
</dbReference>
<dbReference type="EMBL" id="JAKIKS010000129">
    <property type="protein sequence ID" value="MCL1127107.1"/>
    <property type="molecule type" value="Genomic_DNA"/>
</dbReference>
<dbReference type="NCBIfam" id="NF003814">
    <property type="entry name" value="PRK05406.1-3"/>
    <property type="match status" value="1"/>
</dbReference>
<dbReference type="RefSeq" id="WP_248942510.1">
    <property type="nucleotide sequence ID" value="NZ_JAKIKS010000129.1"/>
</dbReference>
<protein>
    <submittedName>
        <fullName evidence="1">5-oxoprolinase subunit PxpA</fullName>
    </submittedName>
</protein>
<dbReference type="Gene3D" id="3.20.20.370">
    <property type="entry name" value="Glycoside hydrolase/deacetylase"/>
    <property type="match status" value="1"/>
</dbReference>
<dbReference type="Proteomes" id="UP001203423">
    <property type="component" value="Unassembled WGS sequence"/>
</dbReference>
<comment type="caution">
    <text evidence="1">The sequence shown here is derived from an EMBL/GenBank/DDBJ whole genome shotgun (WGS) entry which is preliminary data.</text>
</comment>
<dbReference type="PANTHER" id="PTHR30292:SF0">
    <property type="entry name" value="5-OXOPROLINASE SUBUNIT A"/>
    <property type="match status" value="1"/>
</dbReference>
<name>A0ABT0LIH2_9GAMM</name>
<organism evidence="1 2">
    <name type="scientific">Shewanella surugensis</name>
    <dbReference type="NCBI Taxonomy" id="212020"/>
    <lineage>
        <taxon>Bacteria</taxon>
        <taxon>Pseudomonadati</taxon>
        <taxon>Pseudomonadota</taxon>
        <taxon>Gammaproteobacteria</taxon>
        <taxon>Alteromonadales</taxon>
        <taxon>Shewanellaceae</taxon>
        <taxon>Shewanella</taxon>
    </lineage>
</organism>
<dbReference type="Pfam" id="PF03746">
    <property type="entry name" value="LamB_YcsF"/>
    <property type="match status" value="1"/>
</dbReference>
<gene>
    <name evidence="1" type="ORF">L2764_22150</name>
</gene>
<dbReference type="InterPro" id="IPR011330">
    <property type="entry name" value="Glyco_hydro/deAcase_b/a-brl"/>
</dbReference>
<evidence type="ECO:0000313" key="2">
    <source>
        <dbReference type="Proteomes" id="UP001203423"/>
    </source>
</evidence>
<dbReference type="CDD" id="cd10787">
    <property type="entry name" value="LamB_YcsF_like"/>
    <property type="match status" value="1"/>
</dbReference>
<dbReference type="SUPFAM" id="SSF88713">
    <property type="entry name" value="Glycoside hydrolase/deacetylase"/>
    <property type="match status" value="1"/>
</dbReference>
<accession>A0ABT0LIH2</accession>
<dbReference type="InterPro" id="IPR005501">
    <property type="entry name" value="LamB/YcsF/PxpA-like"/>
</dbReference>
<keyword evidence="2" id="KW-1185">Reference proteome</keyword>
<dbReference type="NCBIfam" id="NF003816">
    <property type="entry name" value="PRK05406.1-5"/>
    <property type="match status" value="1"/>
</dbReference>
<evidence type="ECO:0000313" key="1">
    <source>
        <dbReference type="EMBL" id="MCL1127107.1"/>
    </source>
</evidence>
<sequence>MKLNCDMGESYGVWTMGNDNALMPWINMANIACGFHASDPDIMANTITQAKEHHVFIGAHISYHDKQGFGRRSIPHTLTEIAHLVAYQCGALLSLCQLQQTNMTYVKPHGALHLDMMTKVEVYEAIIQTLSKINLALKHPLKLVIQSTLDNIPYEAIAQYHKVELILEAFADRAYGNQGLLMPRSHPQAILNNLEHIKQQSLNLTQGFVKTYEGRIIDIHADTLCIHSDNPISVAGIADIHRILNP</sequence>